<keyword evidence="2" id="KW-0479">Metal-binding</keyword>
<comment type="catalytic activity">
    <reaction evidence="5">
        <text>O-phospho-L-threonyl-[protein] + H2O = L-threonyl-[protein] + phosphate</text>
        <dbReference type="Rhea" id="RHEA:47004"/>
        <dbReference type="Rhea" id="RHEA-COMP:11060"/>
        <dbReference type="Rhea" id="RHEA-COMP:11605"/>
        <dbReference type="ChEBI" id="CHEBI:15377"/>
        <dbReference type="ChEBI" id="CHEBI:30013"/>
        <dbReference type="ChEBI" id="CHEBI:43474"/>
        <dbReference type="ChEBI" id="CHEBI:61977"/>
        <dbReference type="EC" id="3.1.3.16"/>
    </reaction>
</comment>
<dbReference type="CDD" id="cd07415">
    <property type="entry name" value="MPP_PP2A_PP4_PP6"/>
    <property type="match status" value="1"/>
</dbReference>
<evidence type="ECO:0000313" key="7">
    <source>
        <dbReference type="EMBL" id="LAC26406.1"/>
    </source>
</evidence>
<dbReference type="PANTHER" id="PTHR45619">
    <property type="entry name" value="SERINE/THREONINE-PROTEIN PHOSPHATASE PP2A-RELATED"/>
    <property type="match status" value="1"/>
</dbReference>
<dbReference type="Gene3D" id="3.60.21.10">
    <property type="match status" value="1"/>
</dbReference>
<reference evidence="7" key="1">
    <citation type="submission" date="2017-11" db="EMBL/GenBank/DDBJ databases">
        <title>The sensing device of the deep-sea amphipod.</title>
        <authorList>
            <person name="Kobayashi H."/>
            <person name="Nagahama T."/>
            <person name="Arai W."/>
            <person name="Sasagawa Y."/>
            <person name="Umeda M."/>
            <person name="Hayashi T."/>
            <person name="Nikaido I."/>
            <person name="Watanabe H."/>
            <person name="Oguri K."/>
            <person name="Kitazato H."/>
            <person name="Fujioka K."/>
            <person name="Kido Y."/>
            <person name="Takami H."/>
        </authorList>
    </citation>
    <scope>NUCLEOTIDE SEQUENCE</scope>
    <source>
        <tissue evidence="7">Whole body</tissue>
    </source>
</reference>
<keyword evidence="3 5" id="KW-0378">Hydrolase</keyword>
<dbReference type="InterPro" id="IPR004843">
    <property type="entry name" value="Calcineurin-like_PHP"/>
</dbReference>
<evidence type="ECO:0000256" key="3">
    <source>
        <dbReference type="ARBA" id="ARBA00022801"/>
    </source>
</evidence>
<dbReference type="PRINTS" id="PR00114">
    <property type="entry name" value="STPHPHTASE"/>
</dbReference>
<dbReference type="Pfam" id="PF00149">
    <property type="entry name" value="Metallophos"/>
    <property type="match status" value="1"/>
</dbReference>
<dbReference type="SUPFAM" id="SSF56300">
    <property type="entry name" value="Metallo-dependent phosphatases"/>
    <property type="match status" value="1"/>
</dbReference>
<dbReference type="EC" id="3.1.3.16" evidence="5"/>
<dbReference type="GO" id="GO:0046872">
    <property type="term" value="F:metal ion binding"/>
    <property type="evidence" value="ECO:0007669"/>
    <property type="project" value="UniProtKB-KW"/>
</dbReference>
<dbReference type="AlphaFoldDB" id="A0A6A7G6B0"/>
<dbReference type="EMBL" id="IACT01007288">
    <property type="protein sequence ID" value="LAC26406.1"/>
    <property type="molecule type" value="mRNA"/>
</dbReference>
<organism evidence="7">
    <name type="scientific">Hirondellea gigas</name>
    <dbReference type="NCBI Taxonomy" id="1518452"/>
    <lineage>
        <taxon>Eukaryota</taxon>
        <taxon>Metazoa</taxon>
        <taxon>Ecdysozoa</taxon>
        <taxon>Arthropoda</taxon>
        <taxon>Crustacea</taxon>
        <taxon>Multicrustacea</taxon>
        <taxon>Malacostraca</taxon>
        <taxon>Eumalacostraca</taxon>
        <taxon>Peracarida</taxon>
        <taxon>Amphipoda</taxon>
        <taxon>Amphilochidea</taxon>
        <taxon>Lysianassida</taxon>
        <taxon>Lysianassidira</taxon>
        <taxon>Lysianassoidea</taxon>
        <taxon>Lysianassidae</taxon>
        <taxon>Hirondellea</taxon>
    </lineage>
</organism>
<dbReference type="InterPro" id="IPR006186">
    <property type="entry name" value="Ser/Thr-sp_prot-phosphatase"/>
</dbReference>
<dbReference type="SMART" id="SM00156">
    <property type="entry name" value="PP2Ac"/>
    <property type="match status" value="1"/>
</dbReference>
<sequence>MWGDVDMWIEQLLKGKFLPEHTVKFLCERVTKILLEESNVRSISSPITVVGDIHGQFYDLLEMFRIGGESPDTNFLYLGDFVDRGAFSVETISLLTCLKLRYPHRVTLLRGNHESRQVTQVYGFYAEIQTKYGNTNVWRHFTDLFDCFPLAALIDDNIFCTHGGLSPSLHTLDQIRFLSRLREIPYEGPITDLMWSDPDIHGEGFSVSTRGAGYMFGHDIVEFFLHLNGVDHMARAHQLCQEGYQVLFDDTLSTIWSAPNYCYRAGNLASILEIDEHQNRFFNVYSAAPDEERRSPAADPRPNALYFM</sequence>
<dbReference type="InterPro" id="IPR029052">
    <property type="entry name" value="Metallo-depent_PP-like"/>
</dbReference>
<name>A0A6A7G6B0_9CRUS</name>
<dbReference type="PROSITE" id="PS00125">
    <property type="entry name" value="SER_THR_PHOSPHATASE"/>
    <property type="match status" value="1"/>
</dbReference>
<evidence type="ECO:0000256" key="4">
    <source>
        <dbReference type="ARBA" id="ARBA00023211"/>
    </source>
</evidence>
<comment type="cofactor">
    <cofactor evidence="1">
        <name>Mn(2+)</name>
        <dbReference type="ChEBI" id="CHEBI:29035"/>
    </cofactor>
</comment>
<dbReference type="InterPro" id="IPR047129">
    <property type="entry name" value="PPA2-like"/>
</dbReference>
<dbReference type="GO" id="GO:0004722">
    <property type="term" value="F:protein serine/threonine phosphatase activity"/>
    <property type="evidence" value="ECO:0007669"/>
    <property type="project" value="UniProtKB-EC"/>
</dbReference>
<evidence type="ECO:0000256" key="2">
    <source>
        <dbReference type="ARBA" id="ARBA00022723"/>
    </source>
</evidence>
<evidence type="ECO:0000259" key="6">
    <source>
        <dbReference type="PROSITE" id="PS00125"/>
    </source>
</evidence>
<comment type="similarity">
    <text evidence="5">Belongs to the PPP phosphatase family.</text>
</comment>
<evidence type="ECO:0000256" key="5">
    <source>
        <dbReference type="RuleBase" id="RU004273"/>
    </source>
</evidence>
<feature type="domain" description="Serine/threonine specific protein phosphatases" evidence="6">
    <location>
        <begin position="109"/>
        <end position="114"/>
    </location>
</feature>
<protein>
    <recommendedName>
        <fullName evidence="5">Serine/threonine-protein phosphatase</fullName>
        <ecNumber evidence="5">3.1.3.16</ecNumber>
    </recommendedName>
</protein>
<evidence type="ECO:0000256" key="1">
    <source>
        <dbReference type="ARBA" id="ARBA00001936"/>
    </source>
</evidence>
<proteinExistence type="evidence at transcript level"/>
<keyword evidence="4" id="KW-0464">Manganese</keyword>
<accession>A0A6A7G6B0</accession>